<feature type="compositionally biased region" description="Low complexity" evidence="1">
    <location>
        <begin position="63"/>
        <end position="74"/>
    </location>
</feature>
<feature type="compositionally biased region" description="Pro residues" evidence="1">
    <location>
        <begin position="50"/>
        <end position="62"/>
    </location>
</feature>
<dbReference type="RefSeq" id="WP_329494159.1">
    <property type="nucleotide sequence ID" value="NZ_CP108460.1"/>
</dbReference>
<evidence type="ECO:0000313" key="3">
    <source>
        <dbReference type="Proteomes" id="UP001432014"/>
    </source>
</evidence>
<evidence type="ECO:0000256" key="1">
    <source>
        <dbReference type="SAM" id="MobiDB-lite"/>
    </source>
</evidence>
<accession>A0ABZ1WFR8</accession>
<name>A0ABZ1WFR8_9ACTN</name>
<dbReference type="EMBL" id="CP108482">
    <property type="protein sequence ID" value="WUS59732.1"/>
    <property type="molecule type" value="Genomic_DNA"/>
</dbReference>
<evidence type="ECO:0008006" key="4">
    <source>
        <dbReference type="Google" id="ProtNLM"/>
    </source>
</evidence>
<reference evidence="2 3" key="1">
    <citation type="submission" date="2022-10" db="EMBL/GenBank/DDBJ databases">
        <title>The complete genomes of actinobacterial strains from the NBC collection.</title>
        <authorList>
            <person name="Joergensen T.S."/>
            <person name="Alvarez Arevalo M."/>
            <person name="Sterndorff E.B."/>
            <person name="Faurdal D."/>
            <person name="Vuksanovic O."/>
            <person name="Mourched A.-S."/>
            <person name="Charusanti P."/>
            <person name="Shaw S."/>
            <person name="Blin K."/>
            <person name="Weber T."/>
        </authorList>
    </citation>
    <scope>NUCLEOTIDE SEQUENCE [LARGE SCALE GENOMIC DNA]</scope>
    <source>
        <strain evidence="2 3">NBC_01247</strain>
    </source>
</reference>
<dbReference type="Proteomes" id="UP001432014">
    <property type="component" value="Chromosome"/>
</dbReference>
<sequence>MFRPMRPIRPLRVRRPVGAPLVRGLVVGGAVYAAGRAARPAEAAGRSAWPPYPAPAPGPDAPGAPGAAAAPGPDLADKLTELGRMVGQGLLTPEEFSTAKALLLGA</sequence>
<keyword evidence="3" id="KW-1185">Reference proteome</keyword>
<protein>
    <recommendedName>
        <fullName evidence="4">Oligomerization/nucleic acid binding protein</fullName>
    </recommendedName>
</protein>
<proteinExistence type="predicted"/>
<evidence type="ECO:0000313" key="2">
    <source>
        <dbReference type="EMBL" id="WUS59732.1"/>
    </source>
</evidence>
<organism evidence="2 3">
    <name type="scientific">Kitasatospora herbaricolor</name>
    <dbReference type="NCBI Taxonomy" id="68217"/>
    <lineage>
        <taxon>Bacteria</taxon>
        <taxon>Bacillati</taxon>
        <taxon>Actinomycetota</taxon>
        <taxon>Actinomycetes</taxon>
        <taxon>Kitasatosporales</taxon>
        <taxon>Streptomycetaceae</taxon>
        <taxon>Kitasatospora</taxon>
    </lineage>
</organism>
<feature type="region of interest" description="Disordered" evidence="1">
    <location>
        <begin position="41"/>
        <end position="75"/>
    </location>
</feature>
<gene>
    <name evidence="2" type="ORF">OG469_32055</name>
</gene>